<dbReference type="PANTHER" id="PTHR46401">
    <property type="entry name" value="GLYCOSYLTRANSFERASE WBBK-RELATED"/>
    <property type="match status" value="1"/>
</dbReference>
<evidence type="ECO:0000259" key="3">
    <source>
        <dbReference type="Pfam" id="PF13439"/>
    </source>
</evidence>
<comment type="caution">
    <text evidence="4">The sequence shown here is derived from an EMBL/GenBank/DDBJ whole genome shotgun (WGS) entry which is preliminary data.</text>
</comment>
<dbReference type="Gene3D" id="3.40.50.2000">
    <property type="entry name" value="Glycogen Phosphorylase B"/>
    <property type="match status" value="2"/>
</dbReference>
<keyword evidence="1" id="KW-0808">Transferase</keyword>
<evidence type="ECO:0000313" key="4">
    <source>
        <dbReference type="EMBL" id="OGC62857.1"/>
    </source>
</evidence>
<organism evidence="4 5">
    <name type="scientific">candidate division WWE3 bacterium RIFOXYA2_FULL_46_9</name>
    <dbReference type="NCBI Taxonomy" id="1802636"/>
    <lineage>
        <taxon>Bacteria</taxon>
        <taxon>Katanobacteria</taxon>
    </lineage>
</organism>
<dbReference type="SUPFAM" id="SSF53756">
    <property type="entry name" value="UDP-Glycosyltransferase/glycogen phosphorylase"/>
    <property type="match status" value="1"/>
</dbReference>
<name>A0A1F4W090_UNCKA</name>
<dbReference type="GO" id="GO:0016757">
    <property type="term" value="F:glycosyltransferase activity"/>
    <property type="evidence" value="ECO:0007669"/>
    <property type="project" value="InterPro"/>
</dbReference>
<evidence type="ECO:0008006" key="6">
    <source>
        <dbReference type="Google" id="ProtNLM"/>
    </source>
</evidence>
<dbReference type="Pfam" id="PF00534">
    <property type="entry name" value="Glycos_transf_1"/>
    <property type="match status" value="1"/>
</dbReference>
<dbReference type="AlphaFoldDB" id="A0A1F4W090"/>
<dbReference type="InterPro" id="IPR028098">
    <property type="entry name" value="Glyco_trans_4-like_N"/>
</dbReference>
<sequence length="400" mass="46116">MKILRIVYDWPPPWLGLAPHPYELTVSQLKQGDEVTVFCGRWPKAGELEVPEGLKIFPIWREPIPDTVFFTSSIALFFKYLSFRKKKENKVDMIHCHGHFGVWIYLYRKFLKKYMPWSDELMTPLVVHFHNTAAGRKESLEKIGRPKITSQLIGWPMSEYSDRLAADVADACVFVSDQLKQEAITHYGVKEDKCFVIESGVNPKRFTKVAQNEKEKSRHDLGLDMFDKVILYLGYLVERKGVHKLVEMMSFLPPYFKLVLVGSGDPSYVQIIQETIRKRGLENRVLRVGYTPYPQAPIAYQMSDLFVLPSEFEGMPKVLMESLSCGVPVLVSKAVKVSQDISGLEYIDNNDDPKDLAAQVKSMIDNPPIVESTKIWSTYSWDMRAKELKRVYDYAKDHFI</sequence>
<proteinExistence type="predicted"/>
<accession>A0A1F4W090</accession>
<evidence type="ECO:0000313" key="5">
    <source>
        <dbReference type="Proteomes" id="UP000176614"/>
    </source>
</evidence>
<dbReference type="InterPro" id="IPR001296">
    <property type="entry name" value="Glyco_trans_1"/>
</dbReference>
<dbReference type="EMBL" id="MEVT01000012">
    <property type="protein sequence ID" value="OGC62857.1"/>
    <property type="molecule type" value="Genomic_DNA"/>
</dbReference>
<evidence type="ECO:0000256" key="1">
    <source>
        <dbReference type="ARBA" id="ARBA00022679"/>
    </source>
</evidence>
<feature type="domain" description="Glycosyltransferase subfamily 4-like N-terminal" evidence="3">
    <location>
        <begin position="16"/>
        <end position="205"/>
    </location>
</feature>
<dbReference type="GO" id="GO:0009103">
    <property type="term" value="P:lipopolysaccharide biosynthetic process"/>
    <property type="evidence" value="ECO:0007669"/>
    <property type="project" value="TreeGrafter"/>
</dbReference>
<protein>
    <recommendedName>
        <fullName evidence="6">Glycosyl transferase family 1 domain-containing protein</fullName>
    </recommendedName>
</protein>
<evidence type="ECO:0000259" key="2">
    <source>
        <dbReference type="Pfam" id="PF00534"/>
    </source>
</evidence>
<gene>
    <name evidence="4" type="ORF">A2264_04295</name>
</gene>
<dbReference type="Pfam" id="PF13439">
    <property type="entry name" value="Glyco_transf_4"/>
    <property type="match status" value="1"/>
</dbReference>
<feature type="domain" description="Glycosyl transferase family 1" evidence="2">
    <location>
        <begin position="214"/>
        <end position="374"/>
    </location>
</feature>
<dbReference type="CDD" id="cd03801">
    <property type="entry name" value="GT4_PimA-like"/>
    <property type="match status" value="1"/>
</dbReference>
<dbReference type="Proteomes" id="UP000176614">
    <property type="component" value="Unassembled WGS sequence"/>
</dbReference>
<dbReference type="PANTHER" id="PTHR46401:SF2">
    <property type="entry name" value="GLYCOSYLTRANSFERASE WBBK-RELATED"/>
    <property type="match status" value="1"/>
</dbReference>
<reference evidence="4 5" key="1">
    <citation type="journal article" date="2016" name="Nat. Commun.">
        <title>Thousands of microbial genomes shed light on interconnected biogeochemical processes in an aquifer system.</title>
        <authorList>
            <person name="Anantharaman K."/>
            <person name="Brown C.T."/>
            <person name="Hug L.A."/>
            <person name="Sharon I."/>
            <person name="Castelle C.J."/>
            <person name="Probst A.J."/>
            <person name="Thomas B.C."/>
            <person name="Singh A."/>
            <person name="Wilkins M.J."/>
            <person name="Karaoz U."/>
            <person name="Brodie E.L."/>
            <person name="Williams K.H."/>
            <person name="Hubbard S.S."/>
            <person name="Banfield J.F."/>
        </authorList>
    </citation>
    <scope>NUCLEOTIDE SEQUENCE [LARGE SCALE GENOMIC DNA]</scope>
</reference>